<comment type="caution">
    <text evidence="1">The sequence shown here is derived from an EMBL/GenBank/DDBJ whole genome shotgun (WGS) entry which is preliminary data.</text>
</comment>
<gene>
    <name evidence="1" type="ORF">B0H67DRAFT_681496</name>
</gene>
<organism evidence="1 2">
    <name type="scientific">Lasiosphaeris hirsuta</name>
    <dbReference type="NCBI Taxonomy" id="260670"/>
    <lineage>
        <taxon>Eukaryota</taxon>
        <taxon>Fungi</taxon>
        <taxon>Dikarya</taxon>
        <taxon>Ascomycota</taxon>
        <taxon>Pezizomycotina</taxon>
        <taxon>Sordariomycetes</taxon>
        <taxon>Sordariomycetidae</taxon>
        <taxon>Sordariales</taxon>
        <taxon>Lasiosphaeriaceae</taxon>
        <taxon>Lasiosphaeris</taxon>
    </lineage>
</organism>
<dbReference type="EMBL" id="JAUKUA010000003">
    <property type="protein sequence ID" value="KAK0719360.1"/>
    <property type="molecule type" value="Genomic_DNA"/>
</dbReference>
<protein>
    <submittedName>
        <fullName evidence="1">Uncharacterized protein</fullName>
    </submittedName>
</protein>
<reference evidence="1" key="1">
    <citation type="submission" date="2023-06" db="EMBL/GenBank/DDBJ databases">
        <title>Genome-scale phylogeny and comparative genomics of the fungal order Sordariales.</title>
        <authorList>
            <consortium name="Lawrence Berkeley National Laboratory"/>
            <person name="Hensen N."/>
            <person name="Bonometti L."/>
            <person name="Westerberg I."/>
            <person name="Brannstrom I.O."/>
            <person name="Guillou S."/>
            <person name="Cros-Aarteil S."/>
            <person name="Calhoun S."/>
            <person name="Haridas S."/>
            <person name="Kuo A."/>
            <person name="Mondo S."/>
            <person name="Pangilinan J."/>
            <person name="Riley R."/>
            <person name="Labutti K."/>
            <person name="Andreopoulos B."/>
            <person name="Lipzen A."/>
            <person name="Chen C."/>
            <person name="Yanf M."/>
            <person name="Daum C."/>
            <person name="Ng V."/>
            <person name="Clum A."/>
            <person name="Steindorff A."/>
            <person name="Ohm R."/>
            <person name="Martin F."/>
            <person name="Silar P."/>
            <person name="Natvig D."/>
            <person name="Lalanne C."/>
            <person name="Gautier V."/>
            <person name="Ament-Velasquez S.L."/>
            <person name="Kruys A."/>
            <person name="Hutchinson M.I."/>
            <person name="Powell A.J."/>
            <person name="Barry K."/>
            <person name="Miller A.N."/>
            <person name="Grigoriev I.V."/>
            <person name="Debuchy R."/>
            <person name="Gladieux P."/>
            <person name="Thoren M.H."/>
            <person name="Johannesson H."/>
        </authorList>
    </citation>
    <scope>NUCLEOTIDE SEQUENCE</scope>
    <source>
        <strain evidence="1">SMH4607-1</strain>
    </source>
</reference>
<name>A0AA40DXM1_9PEZI</name>
<proteinExistence type="predicted"/>
<evidence type="ECO:0000313" key="1">
    <source>
        <dbReference type="EMBL" id="KAK0719360.1"/>
    </source>
</evidence>
<dbReference type="Proteomes" id="UP001172102">
    <property type="component" value="Unassembled WGS sequence"/>
</dbReference>
<evidence type="ECO:0000313" key="2">
    <source>
        <dbReference type="Proteomes" id="UP001172102"/>
    </source>
</evidence>
<accession>A0AA40DXM1</accession>
<sequence length="244" mass="27843">MRKGFALGYPPARTATRAKDAAPSSESALDKCCPKGSGNRAQALEFDPEFDSVIDPAAGLLPVAASLRYAAKMLQIEHRLRVELECIDKEEMKTLGNSLFIEGEAKTTWAEVVRLRAETRGGRRPGFLKQLTERLEAKFEIKRAAPPGSWRSAQAGDFGQCREEIRAKYQAEREQLQEKYLWAPKGIEKKVAERERARKIFGGTRRRPTHRRQLLLRVQIVALGPWWRVFHHHHQPLPRRDSLL</sequence>
<dbReference type="AlphaFoldDB" id="A0AA40DXM1"/>
<keyword evidence="2" id="KW-1185">Reference proteome</keyword>